<keyword evidence="10" id="KW-1185">Reference proteome</keyword>
<gene>
    <name evidence="9" type="ORF">KCQ71_17965</name>
</gene>
<keyword evidence="2" id="KW-1003">Cell membrane</keyword>
<evidence type="ECO:0000256" key="1">
    <source>
        <dbReference type="ARBA" id="ARBA00004651"/>
    </source>
</evidence>
<dbReference type="Pfam" id="PF13396">
    <property type="entry name" value="PLDc_N"/>
    <property type="match status" value="1"/>
</dbReference>
<feature type="compositionally biased region" description="Basic and acidic residues" evidence="6">
    <location>
        <begin position="139"/>
        <end position="156"/>
    </location>
</feature>
<dbReference type="Proteomes" id="UP000826651">
    <property type="component" value="Unassembled WGS sequence"/>
</dbReference>
<dbReference type="EMBL" id="JAGSHT010000017">
    <property type="protein sequence ID" value="MBZ2198047.1"/>
    <property type="molecule type" value="Genomic_DNA"/>
</dbReference>
<name>A0ABS7SCF6_9MICO</name>
<evidence type="ECO:0000313" key="9">
    <source>
        <dbReference type="EMBL" id="MBZ2198047.1"/>
    </source>
</evidence>
<accession>A0ABS7SCF6</accession>
<evidence type="ECO:0000256" key="5">
    <source>
        <dbReference type="ARBA" id="ARBA00023136"/>
    </source>
</evidence>
<comment type="caution">
    <text evidence="9">The sequence shown here is derived from an EMBL/GenBank/DDBJ whole genome shotgun (WGS) entry which is preliminary data.</text>
</comment>
<reference evidence="9 10" key="1">
    <citation type="submission" date="2021-04" db="EMBL/GenBank/DDBJ databases">
        <title>Ruania sp. nov., isolated from sandy soil of mangrove forest.</title>
        <authorList>
            <person name="Ge X."/>
            <person name="Huang R."/>
            <person name="Liu W."/>
        </authorList>
    </citation>
    <scope>NUCLEOTIDE SEQUENCE [LARGE SCALE GENOMIC DNA]</scope>
    <source>
        <strain evidence="9 10">N2-46</strain>
    </source>
</reference>
<comment type="subcellular location">
    <subcellularLocation>
        <location evidence="1">Cell membrane</location>
        <topology evidence="1">Multi-pass membrane protein</topology>
    </subcellularLocation>
</comment>
<protein>
    <submittedName>
        <fullName evidence="9">PLDc_N domain-containing protein</fullName>
    </submittedName>
</protein>
<evidence type="ECO:0000259" key="8">
    <source>
        <dbReference type="Pfam" id="PF13396"/>
    </source>
</evidence>
<dbReference type="InterPro" id="IPR027379">
    <property type="entry name" value="CLS_N"/>
</dbReference>
<feature type="domain" description="Cardiolipin synthase N-terminal" evidence="8">
    <location>
        <begin position="12"/>
        <end position="57"/>
    </location>
</feature>
<sequence>MRFLLVLAIIGLMTYAILDVARTEDPRRRLGLPAWLWVAVIIITPGVGALIWLIASRLLTMAGGSADGGADDYPAPRASRRPARPVAPDDDPEFLAGLNRPTPPEVTKSPEPPVPPVLPTSGPGARVESPDDGEDDTERPDGRRTGPKPGDTEDRA</sequence>
<keyword evidence="3 7" id="KW-0812">Transmembrane</keyword>
<evidence type="ECO:0000256" key="6">
    <source>
        <dbReference type="SAM" id="MobiDB-lite"/>
    </source>
</evidence>
<organism evidence="9 10">
    <name type="scientific">Occultella gossypii</name>
    <dbReference type="NCBI Taxonomy" id="2800820"/>
    <lineage>
        <taxon>Bacteria</taxon>
        <taxon>Bacillati</taxon>
        <taxon>Actinomycetota</taxon>
        <taxon>Actinomycetes</taxon>
        <taxon>Micrococcales</taxon>
        <taxon>Ruaniaceae</taxon>
        <taxon>Occultella</taxon>
    </lineage>
</organism>
<proteinExistence type="predicted"/>
<keyword evidence="4 7" id="KW-1133">Transmembrane helix</keyword>
<dbReference type="RefSeq" id="WP_223408455.1">
    <property type="nucleotide sequence ID" value="NZ_JAGSHT010000017.1"/>
</dbReference>
<evidence type="ECO:0000313" key="10">
    <source>
        <dbReference type="Proteomes" id="UP000826651"/>
    </source>
</evidence>
<feature type="transmembrane region" description="Helical" evidence="7">
    <location>
        <begin position="34"/>
        <end position="55"/>
    </location>
</feature>
<evidence type="ECO:0000256" key="3">
    <source>
        <dbReference type="ARBA" id="ARBA00022692"/>
    </source>
</evidence>
<keyword evidence="5 7" id="KW-0472">Membrane</keyword>
<evidence type="ECO:0000256" key="7">
    <source>
        <dbReference type="SAM" id="Phobius"/>
    </source>
</evidence>
<evidence type="ECO:0000256" key="4">
    <source>
        <dbReference type="ARBA" id="ARBA00022989"/>
    </source>
</evidence>
<evidence type="ECO:0000256" key="2">
    <source>
        <dbReference type="ARBA" id="ARBA00022475"/>
    </source>
</evidence>
<feature type="region of interest" description="Disordered" evidence="6">
    <location>
        <begin position="64"/>
        <end position="156"/>
    </location>
</feature>